<protein>
    <submittedName>
        <fullName evidence="2">Uncharacterized protein</fullName>
    </submittedName>
</protein>
<evidence type="ECO:0000256" key="1">
    <source>
        <dbReference type="SAM" id="MobiDB-lite"/>
    </source>
</evidence>
<feature type="region of interest" description="Disordered" evidence="1">
    <location>
        <begin position="59"/>
        <end position="148"/>
    </location>
</feature>
<keyword evidence="3" id="KW-1185">Reference proteome</keyword>
<dbReference type="EMBL" id="SMKE01001011">
    <property type="protein sequence ID" value="TDB82304.1"/>
    <property type="molecule type" value="Genomic_DNA"/>
</dbReference>
<evidence type="ECO:0000313" key="2">
    <source>
        <dbReference type="EMBL" id="TDB82304.1"/>
    </source>
</evidence>
<dbReference type="Proteomes" id="UP000295626">
    <property type="component" value="Unassembled WGS sequence"/>
</dbReference>
<comment type="caution">
    <text evidence="2">The sequence shown here is derived from an EMBL/GenBank/DDBJ whole genome shotgun (WGS) entry which is preliminary data.</text>
</comment>
<feature type="non-terminal residue" evidence="2">
    <location>
        <position position="1"/>
    </location>
</feature>
<sequence>RPVAEFRAAMARDTWYTAQEAVDEGLADEVAADPDAPPATNSVRLRVTAAEAARRIHAAARKTTTANQAGDVQQKGAGRMDPAKIREALGLAPGASDDEVKAALGSAGLVENSQPAPPAPSPSPDDPAPQPTSPRPSAGGGQMVIDQAAWDAQQETIRRLEAAEARRRREERDSVIAQAVSDGKFPPSRKQHYERVWDADPEGARDLIAGLAKNVVPVTALGYAGDGADVDFDLEFAGLFPPNRKGN</sequence>
<dbReference type="InterPro" id="IPR029045">
    <property type="entry name" value="ClpP/crotonase-like_dom_sf"/>
</dbReference>
<dbReference type="SUPFAM" id="SSF52096">
    <property type="entry name" value="ClpP/crotonase"/>
    <property type="match status" value="1"/>
</dbReference>
<dbReference type="InterPro" id="IPR012106">
    <property type="entry name" value="Phage_Mu_Gp1"/>
</dbReference>
<dbReference type="Gene3D" id="3.90.226.10">
    <property type="entry name" value="2-enoyl-CoA Hydratase, Chain A, domain 1"/>
    <property type="match status" value="1"/>
</dbReference>
<reference evidence="2 3" key="1">
    <citation type="submission" date="2019-02" db="EMBL/GenBank/DDBJ databases">
        <title>Draft genome sequences of novel Actinobacteria.</title>
        <authorList>
            <person name="Sahin N."/>
            <person name="Ay H."/>
            <person name="Saygin H."/>
        </authorList>
    </citation>
    <scope>NUCLEOTIDE SEQUENCE [LARGE SCALE GENOMIC DNA]</scope>
    <source>
        <strain evidence="2 3">JCM 30529</strain>
    </source>
</reference>
<organism evidence="2 3">
    <name type="scientific">Micromonospora fluostatini</name>
    <dbReference type="NCBI Taxonomy" id="1629071"/>
    <lineage>
        <taxon>Bacteria</taxon>
        <taxon>Bacillati</taxon>
        <taxon>Actinomycetota</taxon>
        <taxon>Actinomycetes</taxon>
        <taxon>Micromonosporales</taxon>
        <taxon>Micromonosporaceae</taxon>
        <taxon>Micromonospora</taxon>
    </lineage>
</organism>
<accession>A0ABY2DC66</accession>
<evidence type="ECO:0000313" key="3">
    <source>
        <dbReference type="Proteomes" id="UP000295626"/>
    </source>
</evidence>
<feature type="compositionally biased region" description="Basic and acidic residues" evidence="1">
    <location>
        <begin position="163"/>
        <end position="174"/>
    </location>
</feature>
<dbReference type="Pfam" id="PF10123">
    <property type="entry name" value="Mu-like_Pro"/>
    <property type="match status" value="1"/>
</dbReference>
<gene>
    <name evidence="2" type="ORF">E1091_18770</name>
</gene>
<feature type="region of interest" description="Disordered" evidence="1">
    <location>
        <begin position="163"/>
        <end position="192"/>
    </location>
</feature>
<name>A0ABY2DC66_9ACTN</name>
<feature type="compositionally biased region" description="Pro residues" evidence="1">
    <location>
        <begin position="115"/>
        <end position="134"/>
    </location>
</feature>
<proteinExistence type="predicted"/>